<reference evidence="1 2" key="1">
    <citation type="submission" date="2020-05" db="EMBL/GenBank/DDBJ databases">
        <title>Bremerella alba sp. nov., a novel planctomycete isolated from the surface of the macroalga Fucus spiralis.</title>
        <authorList>
            <person name="Godinho O."/>
            <person name="Botelho R."/>
            <person name="Albuquerque L."/>
            <person name="Wiegand S."/>
            <person name="Da Costa M.S."/>
            <person name="Lobo-Da-Cunha A."/>
            <person name="Jogler C."/>
            <person name="Lage O.M."/>
        </authorList>
    </citation>
    <scope>NUCLEOTIDE SEQUENCE [LARGE SCALE GENOMIC DNA]</scope>
    <source>
        <strain evidence="1 2">FF15</strain>
    </source>
</reference>
<evidence type="ECO:0008006" key="3">
    <source>
        <dbReference type="Google" id="ProtNLM"/>
    </source>
</evidence>
<keyword evidence="2" id="KW-1185">Reference proteome</keyword>
<protein>
    <recommendedName>
        <fullName evidence="3">DUF3150 domain-containing protein</fullName>
    </recommendedName>
</protein>
<gene>
    <name evidence="1" type="ORF">HOV93_32980</name>
</gene>
<comment type="caution">
    <text evidence="1">The sequence shown here is derived from an EMBL/GenBank/DDBJ whole genome shotgun (WGS) entry which is preliminary data.</text>
</comment>
<name>A0A7V8V7H9_9BACT</name>
<dbReference type="RefSeq" id="WP_207397535.1">
    <property type="nucleotide sequence ID" value="NZ_JABRWO010000009.1"/>
</dbReference>
<organism evidence="1 2">
    <name type="scientific">Bremerella alba</name>
    <dbReference type="NCBI Taxonomy" id="980252"/>
    <lineage>
        <taxon>Bacteria</taxon>
        <taxon>Pseudomonadati</taxon>
        <taxon>Planctomycetota</taxon>
        <taxon>Planctomycetia</taxon>
        <taxon>Pirellulales</taxon>
        <taxon>Pirellulaceae</taxon>
        <taxon>Bremerella</taxon>
    </lineage>
</organism>
<dbReference type="AlphaFoldDB" id="A0A7V8V7H9"/>
<evidence type="ECO:0000313" key="1">
    <source>
        <dbReference type="EMBL" id="MBA2116109.1"/>
    </source>
</evidence>
<proteinExistence type="predicted"/>
<accession>A0A7V8V7H9</accession>
<sequence length="315" mass="36164">MSVTTLEPPVQRTESSASERLRSTMCATRVSFVWFGTQKTLTRAQKDQAAESFDAQGEFLRAEKKLLDTKNPRFKAVNSVRNQIRSIWEMTSLPFPEPGVRLIRQDMVQTFEGWMEERRGQLQEAVQKLDEDYASLRDAARERLGALYNSADYPRTLLGLFDVAWSFPNIEVPPYLRLVNPEVYQAECERVQARFDEAVELAEAAFIEELSGLVSHLTERLSGSQDGRAKIFRDTAISNLNEFFDRFRSLNIRSNDQLDSLVSQCQQIVHGVQPQSLRDSAHLRQAVSRELSSVQRVLDDLLVDRPRRRIIRSPK</sequence>
<dbReference type="Proteomes" id="UP000551616">
    <property type="component" value="Unassembled WGS sequence"/>
</dbReference>
<dbReference type="EMBL" id="JABRWO010000009">
    <property type="protein sequence ID" value="MBA2116109.1"/>
    <property type="molecule type" value="Genomic_DNA"/>
</dbReference>
<evidence type="ECO:0000313" key="2">
    <source>
        <dbReference type="Proteomes" id="UP000551616"/>
    </source>
</evidence>